<accession>A0ABM7VJR6</accession>
<evidence type="ECO:0000313" key="2">
    <source>
        <dbReference type="Proteomes" id="UP001354989"/>
    </source>
</evidence>
<keyword evidence="2" id="KW-1185">Reference proteome</keyword>
<dbReference type="EMBL" id="AP025294">
    <property type="protein sequence ID" value="BDD01228.1"/>
    <property type="molecule type" value="Genomic_DNA"/>
</dbReference>
<evidence type="ECO:0000313" key="1">
    <source>
        <dbReference type="EMBL" id="BDD01228.1"/>
    </source>
</evidence>
<organism evidence="1 2">
    <name type="scientific">Persicobacter psychrovividus</name>
    <dbReference type="NCBI Taxonomy" id="387638"/>
    <lineage>
        <taxon>Bacteria</taxon>
        <taxon>Pseudomonadati</taxon>
        <taxon>Bacteroidota</taxon>
        <taxon>Cytophagia</taxon>
        <taxon>Cytophagales</taxon>
        <taxon>Persicobacteraceae</taxon>
        <taxon>Persicobacter</taxon>
    </lineage>
</organism>
<keyword evidence="1" id="KW-0614">Plasmid</keyword>
<name>A0ABM7VJR6_9BACT</name>
<protein>
    <submittedName>
        <fullName evidence="1">Uncharacterized protein</fullName>
    </submittedName>
</protein>
<geneLocation type="plasmid" evidence="1 2">
    <name>pPP2</name>
</geneLocation>
<proteinExistence type="predicted"/>
<dbReference type="Proteomes" id="UP001354989">
    <property type="component" value="Plasmid pPP2"/>
</dbReference>
<reference evidence="1 2" key="1">
    <citation type="submission" date="2021-12" db="EMBL/GenBank/DDBJ databases">
        <title>Genome sequencing of bacteria with rrn-lacking chromosome and rrn-plasmid.</title>
        <authorList>
            <person name="Anda M."/>
            <person name="Iwasaki W."/>
        </authorList>
    </citation>
    <scope>NUCLEOTIDE SEQUENCE [LARGE SCALE GENOMIC DNA]</scope>
    <source>
        <strain evidence="1 2">NBRC 101262</strain>
        <plasmid evidence="1 2">pPP2</plasmid>
    </source>
</reference>
<sequence length="48" mass="5554">MNAKKPPHLPTEKGTMDSSFKVNDLVIKKCCRDYLNPRCEKLFESRGQ</sequence>
<gene>
    <name evidence="1" type="ORF">PEPS_35080</name>
</gene>